<evidence type="ECO:0000256" key="13">
    <source>
        <dbReference type="ARBA" id="ARBA00022991"/>
    </source>
</evidence>
<evidence type="ECO:0000256" key="7">
    <source>
        <dbReference type="ARBA" id="ARBA00022643"/>
    </source>
</evidence>
<evidence type="ECO:0000256" key="8">
    <source>
        <dbReference type="ARBA" id="ARBA00022679"/>
    </source>
</evidence>
<evidence type="ECO:0000256" key="10">
    <source>
        <dbReference type="ARBA" id="ARBA00022741"/>
    </source>
</evidence>
<dbReference type="Proteomes" id="UP000244496">
    <property type="component" value="Plasmid unnamed1"/>
</dbReference>
<dbReference type="GO" id="GO:0009881">
    <property type="term" value="F:photoreceptor activity"/>
    <property type="evidence" value="ECO:0007669"/>
    <property type="project" value="UniProtKB-KW"/>
</dbReference>
<reference evidence="20 21" key="1">
    <citation type="submission" date="2018-04" db="EMBL/GenBank/DDBJ databases">
        <title>Genome sequencing of Gemmobacter.</title>
        <authorList>
            <person name="Yi H."/>
            <person name="Baek M.-G."/>
        </authorList>
    </citation>
    <scope>NUCLEOTIDE SEQUENCE [LARGE SCALE GENOMIC DNA]</scope>
    <source>
        <strain evidence="20 21">HYN0069</strain>
        <plasmid evidence="21">Plasmid unnamed1</plasmid>
    </source>
</reference>
<evidence type="ECO:0000313" key="20">
    <source>
        <dbReference type="EMBL" id="AWB50532.1"/>
    </source>
</evidence>
<keyword evidence="9" id="KW-0677">Repeat</keyword>
<keyword evidence="5" id="KW-0716">Sensory transduction</keyword>
<dbReference type="NCBIfam" id="TIGR00229">
    <property type="entry name" value="sensory_box"/>
    <property type="match status" value="3"/>
</dbReference>
<dbReference type="Pfam" id="PF08447">
    <property type="entry name" value="PAS_3"/>
    <property type="match status" value="1"/>
</dbReference>
<dbReference type="EMBL" id="CP028919">
    <property type="protein sequence ID" value="AWB50532.1"/>
    <property type="molecule type" value="Genomic_DNA"/>
</dbReference>
<dbReference type="PROSITE" id="PS50112">
    <property type="entry name" value="PAS"/>
    <property type="match status" value="3"/>
</dbReference>
<evidence type="ECO:0000259" key="18">
    <source>
        <dbReference type="PROSITE" id="PS50112"/>
    </source>
</evidence>
<dbReference type="PANTHER" id="PTHR41523">
    <property type="entry name" value="TWO-COMPONENT SYSTEM SENSOR PROTEIN"/>
    <property type="match status" value="1"/>
</dbReference>
<keyword evidence="8" id="KW-0808">Transferase</keyword>
<evidence type="ECO:0000256" key="15">
    <source>
        <dbReference type="ARBA" id="ARBA00023170"/>
    </source>
</evidence>
<dbReference type="InterPro" id="IPR013767">
    <property type="entry name" value="PAS_fold"/>
</dbReference>
<dbReference type="GO" id="GO:0004673">
    <property type="term" value="F:protein histidine kinase activity"/>
    <property type="evidence" value="ECO:0007669"/>
    <property type="project" value="UniProtKB-EC"/>
</dbReference>
<dbReference type="SUPFAM" id="SSF55785">
    <property type="entry name" value="PYP-like sensor domain (PAS domain)"/>
    <property type="match status" value="4"/>
</dbReference>
<keyword evidence="6" id="KW-0285">Flavoprotein</keyword>
<dbReference type="InterPro" id="IPR000700">
    <property type="entry name" value="PAS-assoc_C"/>
</dbReference>
<keyword evidence="11" id="KW-0418">Kinase</keyword>
<name>A0A2S0URY4_9RHOB</name>
<accession>A0A2S0URY4</accession>
<keyword evidence="3" id="KW-0600">Photoreceptor protein</keyword>
<evidence type="ECO:0000256" key="14">
    <source>
        <dbReference type="ARBA" id="ARBA00023026"/>
    </source>
</evidence>
<dbReference type="InterPro" id="IPR011102">
    <property type="entry name" value="Sig_transdc_His_kinase_HWE"/>
</dbReference>
<dbReference type="Pfam" id="PF13188">
    <property type="entry name" value="PAS_8"/>
    <property type="match status" value="1"/>
</dbReference>
<feature type="domain" description="PAC" evidence="19">
    <location>
        <begin position="482"/>
        <end position="534"/>
    </location>
</feature>
<feature type="domain" description="PAS" evidence="18">
    <location>
        <begin position="404"/>
        <end position="456"/>
    </location>
</feature>
<dbReference type="Pfam" id="PF07536">
    <property type="entry name" value="HWE_HK"/>
    <property type="match status" value="1"/>
</dbReference>
<dbReference type="Gene3D" id="3.30.565.10">
    <property type="entry name" value="Histidine kinase-like ATPase, C-terminal domain"/>
    <property type="match status" value="1"/>
</dbReference>
<geneLocation type="plasmid" evidence="20">
    <name>unnamed1</name>
</geneLocation>
<dbReference type="Gene3D" id="3.30.450.20">
    <property type="entry name" value="PAS domain"/>
    <property type="match status" value="4"/>
</dbReference>
<dbReference type="GO" id="GO:0006355">
    <property type="term" value="P:regulation of DNA-templated transcription"/>
    <property type="evidence" value="ECO:0007669"/>
    <property type="project" value="InterPro"/>
</dbReference>
<dbReference type="Pfam" id="PF00989">
    <property type="entry name" value="PAS"/>
    <property type="match status" value="1"/>
</dbReference>
<dbReference type="PANTHER" id="PTHR41523:SF8">
    <property type="entry name" value="ETHYLENE RESPONSE SENSOR PROTEIN"/>
    <property type="match status" value="1"/>
</dbReference>
<dbReference type="SMART" id="SM00091">
    <property type="entry name" value="PAS"/>
    <property type="match status" value="3"/>
</dbReference>
<dbReference type="OrthoDB" id="9816309at2"/>
<dbReference type="InterPro" id="IPR000014">
    <property type="entry name" value="PAS"/>
</dbReference>
<keyword evidence="10" id="KW-0547">Nucleotide-binding</keyword>
<evidence type="ECO:0000256" key="17">
    <source>
        <dbReference type="SAM" id="MobiDB-lite"/>
    </source>
</evidence>
<evidence type="ECO:0000313" key="21">
    <source>
        <dbReference type="Proteomes" id="UP000244496"/>
    </source>
</evidence>
<comment type="catalytic activity">
    <reaction evidence="1">
        <text>ATP + protein L-histidine = ADP + protein N-phospho-L-histidine.</text>
        <dbReference type="EC" id="2.7.13.3"/>
    </reaction>
</comment>
<keyword evidence="14" id="KW-0843">Virulence</keyword>
<dbReference type="EC" id="2.7.13.3" evidence="2"/>
<sequence length="736" mass="81714">MSGSSTEQMRQADEVLRRNTAILRSFYDRSGFLMGVVELVPGEADILHVYDNPATDRFFGNAPGSTAGKSARALGVPQGVIDVWVQNYRESERSGKPVAFDYRHLAADKQSWLRVSVTKIEDGADGRGLFSYIAQDVSDAKQAEEERERSELRLSKLFETSPQPMWIFETESLRIRKVNAAAVHHYGYCEAEFLSLTIADLHPPEDVGPLQTTVASKPADRPAADGVWRHRRKDGSAIEVEVVSHGVDYDGKPARWTMIMDVSERTEAERRLKRSEERLAAALEAGGLGVFDSVLGAQVLTWDQRTMDLWGFKTGETVTPSAFMEAVHPEDRESVALALQTAREKRGPNSFSATYRVRNRVDGIERWIRAEGGVIEDPGKPARFVGTVRDITQQKRTETALRDQQRLHKTITDNASLALFIMDEKQQCVFMNPAAEALTGFTLEELKGRPLHDHIHHTRPDGTHYPLGECPIDQALPKNDRETGEEVFVHKDGHFYDVRFTASPIRDQSGMPVGTVIEVENITERKKTEHNLLLLMREVNHRSRNMLAVVQAIATHTASSSTPREFVKTFSDRLRSLAANHDLLVRNEWQSIDLRDLVVSQLKPLGGETFEKISVSGPALHLSPAAAQAIGLALHELGTNAVKYGALSGHGHVQVEWEVTGAGRLHIRWTEAGGPVVKAPERKGFGSRLIAEMTEMSLGGDVQLDLDPAGLRWVLTAPLSAVLQESTHLQADTLKP</sequence>
<evidence type="ECO:0000256" key="11">
    <source>
        <dbReference type="ARBA" id="ARBA00022777"/>
    </source>
</evidence>
<keyword evidence="12" id="KW-0067">ATP-binding</keyword>
<evidence type="ECO:0000259" key="19">
    <source>
        <dbReference type="PROSITE" id="PS50113"/>
    </source>
</evidence>
<proteinExistence type="predicted"/>
<keyword evidence="15" id="KW-0675">Receptor</keyword>
<organism evidence="20 21">
    <name type="scientific">Paragemmobacter aquarius</name>
    <dbReference type="NCBI Taxonomy" id="2169400"/>
    <lineage>
        <taxon>Bacteria</taxon>
        <taxon>Pseudomonadati</taxon>
        <taxon>Pseudomonadota</taxon>
        <taxon>Alphaproteobacteria</taxon>
        <taxon>Rhodobacterales</taxon>
        <taxon>Paracoccaceae</taxon>
        <taxon>Paragemmobacter</taxon>
    </lineage>
</organism>
<keyword evidence="13" id="KW-0157">Chromophore</keyword>
<feature type="coiled-coil region" evidence="16">
    <location>
        <begin position="133"/>
        <end position="160"/>
    </location>
</feature>
<feature type="domain" description="PAS" evidence="18">
    <location>
        <begin position="275"/>
        <end position="346"/>
    </location>
</feature>
<evidence type="ECO:0000256" key="3">
    <source>
        <dbReference type="ARBA" id="ARBA00022543"/>
    </source>
</evidence>
<dbReference type="InterPro" id="IPR001610">
    <property type="entry name" value="PAC"/>
</dbReference>
<dbReference type="Gene3D" id="2.10.70.100">
    <property type="match status" value="1"/>
</dbReference>
<dbReference type="RefSeq" id="WP_108437341.1">
    <property type="nucleotide sequence ID" value="NZ_CP028919.1"/>
</dbReference>
<feature type="domain" description="PAC" evidence="19">
    <location>
        <begin position="351"/>
        <end position="403"/>
    </location>
</feature>
<dbReference type="GO" id="GO:0005524">
    <property type="term" value="F:ATP binding"/>
    <property type="evidence" value="ECO:0007669"/>
    <property type="project" value="UniProtKB-KW"/>
</dbReference>
<feature type="domain" description="PAS" evidence="18">
    <location>
        <begin position="150"/>
        <end position="206"/>
    </location>
</feature>
<evidence type="ECO:0000256" key="12">
    <source>
        <dbReference type="ARBA" id="ARBA00022840"/>
    </source>
</evidence>
<dbReference type="PROSITE" id="PS50113">
    <property type="entry name" value="PAC"/>
    <property type="match status" value="2"/>
</dbReference>
<evidence type="ECO:0000256" key="4">
    <source>
        <dbReference type="ARBA" id="ARBA00022553"/>
    </source>
</evidence>
<dbReference type="SMART" id="SM00911">
    <property type="entry name" value="HWE_HK"/>
    <property type="match status" value="1"/>
</dbReference>
<dbReference type="InterPro" id="IPR035965">
    <property type="entry name" value="PAS-like_dom_sf"/>
</dbReference>
<feature type="region of interest" description="Disordered" evidence="17">
    <location>
        <begin position="210"/>
        <end position="230"/>
    </location>
</feature>
<keyword evidence="21" id="KW-1185">Reference proteome</keyword>
<protein>
    <recommendedName>
        <fullName evidence="2">histidine kinase</fullName>
        <ecNumber evidence="2">2.7.13.3</ecNumber>
    </recommendedName>
</protein>
<evidence type="ECO:0000256" key="9">
    <source>
        <dbReference type="ARBA" id="ARBA00022737"/>
    </source>
</evidence>
<evidence type="ECO:0000256" key="16">
    <source>
        <dbReference type="SAM" id="Coils"/>
    </source>
</evidence>
<dbReference type="KEGG" id="geh:HYN69_18150"/>
<evidence type="ECO:0000256" key="2">
    <source>
        <dbReference type="ARBA" id="ARBA00012438"/>
    </source>
</evidence>
<evidence type="ECO:0000256" key="1">
    <source>
        <dbReference type="ARBA" id="ARBA00000085"/>
    </source>
</evidence>
<evidence type="ECO:0000256" key="6">
    <source>
        <dbReference type="ARBA" id="ARBA00022630"/>
    </source>
</evidence>
<gene>
    <name evidence="20" type="ORF">HYN69_18150</name>
</gene>
<keyword evidence="7" id="KW-0288">FMN</keyword>
<evidence type="ECO:0000256" key="5">
    <source>
        <dbReference type="ARBA" id="ARBA00022606"/>
    </source>
</evidence>
<dbReference type="CDD" id="cd00130">
    <property type="entry name" value="PAS"/>
    <property type="match status" value="3"/>
</dbReference>
<dbReference type="SMART" id="SM00086">
    <property type="entry name" value="PAC"/>
    <property type="match status" value="4"/>
</dbReference>
<keyword evidence="20" id="KW-0614">Plasmid</keyword>
<keyword evidence="4" id="KW-0597">Phosphoprotein</keyword>
<keyword evidence="16" id="KW-0175">Coiled coil</keyword>
<dbReference type="InterPro" id="IPR013655">
    <property type="entry name" value="PAS_fold_3"/>
</dbReference>
<dbReference type="InterPro" id="IPR036890">
    <property type="entry name" value="HATPase_C_sf"/>
</dbReference>
<dbReference type="AlphaFoldDB" id="A0A2S0URY4"/>